<evidence type="ECO:0000313" key="1">
    <source>
        <dbReference type="EMBL" id="RHZ77826.1"/>
    </source>
</evidence>
<gene>
    <name evidence="1" type="ORF">Glove_172g17</name>
</gene>
<organism evidence="1 2">
    <name type="scientific">Diversispora epigaea</name>
    <dbReference type="NCBI Taxonomy" id="1348612"/>
    <lineage>
        <taxon>Eukaryota</taxon>
        <taxon>Fungi</taxon>
        <taxon>Fungi incertae sedis</taxon>
        <taxon>Mucoromycota</taxon>
        <taxon>Glomeromycotina</taxon>
        <taxon>Glomeromycetes</taxon>
        <taxon>Diversisporales</taxon>
        <taxon>Diversisporaceae</taxon>
        <taxon>Diversispora</taxon>
    </lineage>
</organism>
<protein>
    <submittedName>
        <fullName evidence="1">Uncharacterized protein</fullName>
    </submittedName>
</protein>
<dbReference type="Proteomes" id="UP000266861">
    <property type="component" value="Unassembled WGS sequence"/>
</dbReference>
<name>A0A397IVJ7_9GLOM</name>
<sequence length="146" mass="17384">MDTITGRINKNRNPIDISLSYNKRFVMCDKETKEKAFGIKLLNGELSTMERMFEKFPLVNRCNEVKRWEVDNGIKNRQKKKIGPPMVINPITSIVSSDFKNRNKFRRDKRILKNIYFNVVKKYLFQFIQNNIKWIELYKIGCLAES</sequence>
<accession>A0A397IVJ7</accession>
<proteinExistence type="predicted"/>
<dbReference type="AlphaFoldDB" id="A0A397IVJ7"/>
<evidence type="ECO:0000313" key="2">
    <source>
        <dbReference type="Proteomes" id="UP000266861"/>
    </source>
</evidence>
<comment type="caution">
    <text evidence="1">The sequence shown here is derived from an EMBL/GenBank/DDBJ whole genome shotgun (WGS) entry which is preliminary data.</text>
</comment>
<dbReference type="EMBL" id="PQFF01000162">
    <property type="protein sequence ID" value="RHZ77826.1"/>
    <property type="molecule type" value="Genomic_DNA"/>
</dbReference>
<keyword evidence="2" id="KW-1185">Reference proteome</keyword>
<reference evidence="1 2" key="1">
    <citation type="submission" date="2018-08" db="EMBL/GenBank/DDBJ databases">
        <title>Genome and evolution of the arbuscular mycorrhizal fungus Diversispora epigaea (formerly Glomus versiforme) and its bacterial endosymbionts.</title>
        <authorList>
            <person name="Sun X."/>
            <person name="Fei Z."/>
            <person name="Harrison M."/>
        </authorList>
    </citation>
    <scope>NUCLEOTIDE SEQUENCE [LARGE SCALE GENOMIC DNA]</scope>
    <source>
        <strain evidence="1 2">IT104</strain>
    </source>
</reference>